<evidence type="ECO:0008006" key="3">
    <source>
        <dbReference type="Google" id="ProtNLM"/>
    </source>
</evidence>
<evidence type="ECO:0000313" key="1">
    <source>
        <dbReference type="EMBL" id="EGZ21645.1"/>
    </source>
</evidence>
<dbReference type="EMBL" id="JH159153">
    <property type="protein sequence ID" value="EGZ21645.1"/>
    <property type="molecule type" value="Genomic_DNA"/>
</dbReference>
<evidence type="ECO:0000313" key="2">
    <source>
        <dbReference type="Proteomes" id="UP000002640"/>
    </source>
</evidence>
<feature type="non-terminal residue" evidence="1">
    <location>
        <position position="221"/>
    </location>
</feature>
<dbReference type="InParanoid" id="G4Z5G7"/>
<dbReference type="RefSeq" id="XP_009524362.1">
    <property type="nucleotide sequence ID" value="XM_009526067.1"/>
</dbReference>
<sequence>VGLWSNEDPFIIGITSLAIIDGCLRFANSGSNCQFHADATFKLSGIGYPVVTCGFTDKARAYQVGAFFVVSHEYTECFRSFVELIREVRGVSLQVDTRGRRPIHRSRVCFGVCGCFFHVLYYVRKRIQHLPTKIRMMVMSLIVDMHYATGLLDFELCIDHELQKWKGTTHLKEFATYFDSQWRKGWYWRWQTYHTPAGYVSTNNPCENLNGAIKLFLQRRR</sequence>
<dbReference type="Proteomes" id="UP000002640">
    <property type="component" value="Unassembled WGS sequence"/>
</dbReference>
<protein>
    <recommendedName>
        <fullName evidence="3">MULE transposase domain-containing protein</fullName>
    </recommendedName>
</protein>
<dbReference type="GeneID" id="20651271"/>
<dbReference type="KEGG" id="psoj:PHYSODRAFT_400381"/>
<dbReference type="AlphaFoldDB" id="G4Z5G7"/>
<keyword evidence="2" id="KW-1185">Reference proteome</keyword>
<name>G4Z5G7_PHYSP</name>
<accession>G4Z5G7</accession>
<proteinExistence type="predicted"/>
<reference evidence="1 2" key="1">
    <citation type="journal article" date="2006" name="Science">
        <title>Phytophthora genome sequences uncover evolutionary origins and mechanisms of pathogenesis.</title>
        <authorList>
            <person name="Tyler B.M."/>
            <person name="Tripathy S."/>
            <person name="Zhang X."/>
            <person name="Dehal P."/>
            <person name="Jiang R.H."/>
            <person name="Aerts A."/>
            <person name="Arredondo F.D."/>
            <person name="Baxter L."/>
            <person name="Bensasson D."/>
            <person name="Beynon J.L."/>
            <person name="Chapman J."/>
            <person name="Damasceno C.M."/>
            <person name="Dorrance A.E."/>
            <person name="Dou D."/>
            <person name="Dickerman A.W."/>
            <person name="Dubchak I.L."/>
            <person name="Garbelotto M."/>
            <person name="Gijzen M."/>
            <person name="Gordon S.G."/>
            <person name="Govers F."/>
            <person name="Grunwald N.J."/>
            <person name="Huang W."/>
            <person name="Ivors K.L."/>
            <person name="Jones R.W."/>
            <person name="Kamoun S."/>
            <person name="Krampis K."/>
            <person name="Lamour K.H."/>
            <person name="Lee M.K."/>
            <person name="McDonald W.H."/>
            <person name="Medina M."/>
            <person name="Meijer H.J."/>
            <person name="Nordberg E.K."/>
            <person name="Maclean D.J."/>
            <person name="Ospina-Giraldo M.D."/>
            <person name="Morris P.F."/>
            <person name="Phuntumart V."/>
            <person name="Putnam N.H."/>
            <person name="Rash S."/>
            <person name="Rose J.K."/>
            <person name="Sakihama Y."/>
            <person name="Salamov A.A."/>
            <person name="Savidor A."/>
            <person name="Scheuring C.F."/>
            <person name="Smith B.M."/>
            <person name="Sobral B.W."/>
            <person name="Terry A."/>
            <person name="Torto-Alalibo T.A."/>
            <person name="Win J."/>
            <person name="Xu Z."/>
            <person name="Zhang H."/>
            <person name="Grigoriev I.V."/>
            <person name="Rokhsar D.S."/>
            <person name="Boore J.L."/>
        </authorList>
    </citation>
    <scope>NUCLEOTIDE SEQUENCE [LARGE SCALE GENOMIC DNA]</scope>
    <source>
        <strain evidence="1 2">P6497</strain>
    </source>
</reference>
<feature type="non-terminal residue" evidence="1">
    <location>
        <position position="1"/>
    </location>
</feature>
<organism evidence="1 2">
    <name type="scientific">Phytophthora sojae (strain P6497)</name>
    <name type="common">Soybean stem and root rot agent</name>
    <name type="synonym">Phytophthora megasperma f. sp. glycines</name>
    <dbReference type="NCBI Taxonomy" id="1094619"/>
    <lineage>
        <taxon>Eukaryota</taxon>
        <taxon>Sar</taxon>
        <taxon>Stramenopiles</taxon>
        <taxon>Oomycota</taxon>
        <taxon>Peronosporomycetes</taxon>
        <taxon>Peronosporales</taxon>
        <taxon>Peronosporaceae</taxon>
        <taxon>Phytophthora</taxon>
    </lineage>
</organism>
<gene>
    <name evidence="1" type="ORF">PHYSODRAFT_400381</name>
</gene>